<accession>A0A327XSS3</accession>
<name>A0A327XSS3_9RHOB</name>
<dbReference type="PANTHER" id="PTHR11895">
    <property type="entry name" value="TRANSAMIDASE"/>
    <property type="match status" value="1"/>
</dbReference>
<feature type="region of interest" description="Disordered" evidence="2">
    <location>
        <begin position="87"/>
        <end position="112"/>
    </location>
</feature>
<dbReference type="AlphaFoldDB" id="A0A327XSS3"/>
<dbReference type="OrthoDB" id="9777859at2"/>
<organism evidence="4 5">
    <name type="scientific">Salipiger aestuarii</name>
    <dbReference type="NCBI Taxonomy" id="568098"/>
    <lineage>
        <taxon>Bacteria</taxon>
        <taxon>Pseudomonadati</taxon>
        <taxon>Pseudomonadota</taxon>
        <taxon>Alphaproteobacteria</taxon>
        <taxon>Rhodobacterales</taxon>
        <taxon>Roseobacteraceae</taxon>
        <taxon>Salipiger</taxon>
    </lineage>
</organism>
<reference evidence="4 5" key="1">
    <citation type="submission" date="2018-06" db="EMBL/GenBank/DDBJ databases">
        <title>Genomic Encyclopedia of Archaeal and Bacterial Type Strains, Phase II (KMG-II): from individual species to whole genera.</title>
        <authorList>
            <person name="Goeker M."/>
        </authorList>
    </citation>
    <scope>NUCLEOTIDE SEQUENCE [LARGE SCALE GENOMIC DNA]</scope>
    <source>
        <strain evidence="4 5">DSM 22011</strain>
    </source>
</reference>
<dbReference type="InterPro" id="IPR023631">
    <property type="entry name" value="Amidase_dom"/>
</dbReference>
<evidence type="ECO:0000313" key="5">
    <source>
        <dbReference type="Proteomes" id="UP000249165"/>
    </source>
</evidence>
<sequence>MADKQTNWRSEIAQGDAELHSMVCIADDLPEARPPRLLGVKDIIDVAGLPTECGSLICEGQIPPATAPCVTALRGAGATVLGKTVTTEYATTRPGPTRNPLNPAHSPGGSSSGSAAGVAAGYFDWALGTQTGGSVIRPAAFCGIVGFLPSAGVIPRAGVRVMSPTLDRVGIFARSVAEISEMLAAYAVAPTTSPSDRPLRLALLPQAYLDQCDAATQSLIDGAVTALRATGAVVDALEDTAPFDEMMAAQMTVSGYEIPRALEWERKTHPDLLSDELRDYCEASAGISHVDYAAALETADRFRLWGTPILQQYDAFMGPAAAGLAPEGLGWTGDPFVNRIWSLSKFPAVCLPGAAVANGLKASVQFNTATGTDARLCALAAQLEALVAGLAPD</sequence>
<dbReference type="PANTHER" id="PTHR11895:SF7">
    <property type="entry name" value="GLUTAMYL-TRNA(GLN) AMIDOTRANSFERASE SUBUNIT A, MITOCHONDRIAL"/>
    <property type="match status" value="1"/>
</dbReference>
<dbReference type="InterPro" id="IPR000120">
    <property type="entry name" value="Amidase"/>
</dbReference>
<proteinExistence type="inferred from homology"/>
<dbReference type="EMBL" id="QLMG01000075">
    <property type="protein sequence ID" value="RAK09009.1"/>
    <property type="molecule type" value="Genomic_DNA"/>
</dbReference>
<dbReference type="Pfam" id="PF01425">
    <property type="entry name" value="Amidase"/>
    <property type="match status" value="1"/>
</dbReference>
<evidence type="ECO:0000313" key="4">
    <source>
        <dbReference type="EMBL" id="RAK09009.1"/>
    </source>
</evidence>
<dbReference type="SUPFAM" id="SSF75304">
    <property type="entry name" value="Amidase signature (AS) enzymes"/>
    <property type="match status" value="1"/>
</dbReference>
<gene>
    <name evidence="4" type="ORF">ATI53_10758</name>
</gene>
<feature type="domain" description="Amidase" evidence="3">
    <location>
        <begin position="39"/>
        <end position="377"/>
    </location>
</feature>
<protein>
    <submittedName>
        <fullName evidence="4">Asp-tRNA(Asn)/Glu-tRNA(Gln) amidotransferase A subunit family amidase</fullName>
    </submittedName>
</protein>
<keyword evidence="5" id="KW-1185">Reference proteome</keyword>
<dbReference type="GO" id="GO:0016740">
    <property type="term" value="F:transferase activity"/>
    <property type="evidence" value="ECO:0007669"/>
    <property type="project" value="UniProtKB-KW"/>
</dbReference>
<dbReference type="Gene3D" id="3.90.1300.10">
    <property type="entry name" value="Amidase signature (AS) domain"/>
    <property type="match status" value="1"/>
</dbReference>
<evidence type="ECO:0000259" key="3">
    <source>
        <dbReference type="Pfam" id="PF01425"/>
    </source>
</evidence>
<comment type="caution">
    <text evidence="4">The sequence shown here is derived from an EMBL/GenBank/DDBJ whole genome shotgun (WGS) entry which is preliminary data.</text>
</comment>
<evidence type="ECO:0000256" key="2">
    <source>
        <dbReference type="SAM" id="MobiDB-lite"/>
    </source>
</evidence>
<dbReference type="Proteomes" id="UP000249165">
    <property type="component" value="Unassembled WGS sequence"/>
</dbReference>
<comment type="similarity">
    <text evidence="1">Belongs to the amidase family.</text>
</comment>
<dbReference type="InterPro" id="IPR036928">
    <property type="entry name" value="AS_sf"/>
</dbReference>
<keyword evidence="4" id="KW-0808">Transferase</keyword>
<evidence type="ECO:0000256" key="1">
    <source>
        <dbReference type="ARBA" id="ARBA00009199"/>
    </source>
</evidence>
<dbReference type="RefSeq" id="WP_111551343.1">
    <property type="nucleotide sequence ID" value="NZ_LIQE01000108.1"/>
</dbReference>